<dbReference type="PANTHER" id="PTHR10015">
    <property type="entry name" value="HEAT SHOCK TRANSCRIPTION FACTOR"/>
    <property type="match status" value="1"/>
</dbReference>
<dbReference type="GO" id="GO:0005634">
    <property type="term" value="C:nucleus"/>
    <property type="evidence" value="ECO:0007669"/>
    <property type="project" value="UniProtKB-SubCell"/>
</dbReference>
<dbReference type="GO" id="GO:0043565">
    <property type="term" value="F:sequence-specific DNA binding"/>
    <property type="evidence" value="ECO:0007669"/>
    <property type="project" value="InterPro"/>
</dbReference>
<evidence type="ECO:0000256" key="4">
    <source>
        <dbReference type="RuleBase" id="RU004020"/>
    </source>
</evidence>
<dbReference type="Proteomes" id="UP001153069">
    <property type="component" value="Unassembled WGS sequence"/>
</dbReference>
<dbReference type="GO" id="GO:0003700">
    <property type="term" value="F:DNA-binding transcription factor activity"/>
    <property type="evidence" value="ECO:0007669"/>
    <property type="project" value="InterPro"/>
</dbReference>
<dbReference type="InterPro" id="IPR036390">
    <property type="entry name" value="WH_DNA-bd_sf"/>
</dbReference>
<accession>A0A9N8EK38</accession>
<evidence type="ECO:0000256" key="2">
    <source>
        <dbReference type="ARBA" id="ARBA00023125"/>
    </source>
</evidence>
<dbReference type="FunFam" id="1.10.10.10:FF:000479">
    <property type="entry name" value="Predicted protein"/>
    <property type="match status" value="1"/>
</dbReference>
<dbReference type="EMBL" id="CAICTM010001088">
    <property type="protein sequence ID" value="CAB9520294.1"/>
    <property type="molecule type" value="Genomic_DNA"/>
</dbReference>
<protein>
    <submittedName>
        <fullName evidence="6">Shock factor protein</fullName>
    </submittedName>
</protein>
<evidence type="ECO:0000313" key="7">
    <source>
        <dbReference type="Proteomes" id="UP001153069"/>
    </source>
</evidence>
<dbReference type="PANTHER" id="PTHR10015:SF206">
    <property type="entry name" value="HSF-TYPE DNA-BINDING DOMAIN-CONTAINING PROTEIN"/>
    <property type="match status" value="1"/>
</dbReference>
<dbReference type="OrthoDB" id="60033at2759"/>
<evidence type="ECO:0000313" key="6">
    <source>
        <dbReference type="EMBL" id="CAB9520294.1"/>
    </source>
</evidence>
<dbReference type="InterPro" id="IPR036388">
    <property type="entry name" value="WH-like_DNA-bd_sf"/>
</dbReference>
<dbReference type="AlphaFoldDB" id="A0A9N8EK38"/>
<evidence type="ECO:0000259" key="5">
    <source>
        <dbReference type="SMART" id="SM00415"/>
    </source>
</evidence>
<dbReference type="Gene3D" id="1.10.10.10">
    <property type="entry name" value="Winged helix-like DNA-binding domain superfamily/Winged helix DNA-binding domain"/>
    <property type="match status" value="1"/>
</dbReference>
<gene>
    <name evidence="6" type="ORF">SEMRO_1090_G240140.1</name>
</gene>
<name>A0A9N8EK38_9STRA</name>
<keyword evidence="7" id="KW-1185">Reference proteome</keyword>
<comment type="similarity">
    <text evidence="4">Belongs to the HSF family.</text>
</comment>
<evidence type="ECO:0000256" key="3">
    <source>
        <dbReference type="ARBA" id="ARBA00023242"/>
    </source>
</evidence>
<dbReference type="InterPro" id="IPR000232">
    <property type="entry name" value="HSF_DNA-bd"/>
</dbReference>
<feature type="domain" description="HSF-type DNA-binding" evidence="5">
    <location>
        <begin position="195"/>
        <end position="293"/>
    </location>
</feature>
<evidence type="ECO:0000256" key="1">
    <source>
        <dbReference type="ARBA" id="ARBA00004123"/>
    </source>
</evidence>
<proteinExistence type="inferred from homology"/>
<dbReference type="SMART" id="SM00415">
    <property type="entry name" value="HSF"/>
    <property type="match status" value="1"/>
</dbReference>
<sequence length="447" mass="49713">MLQVFLFMRLNRRVIPQIELNSALLLLWGGICEGELERDTFWKSHNFEAQAKQKPFHLSRLPCPNTTTKMMKNTALLSTPTSGGRTESFLTRFLMQAQQRSNMMASPASTVSPLGKTPRTWTVDTAPAAMGLAASPLGMKIDGLLSCSSTMPATNAGEANLHQPKEESLTKASNLNDDDFFLEYAKTYNPEKINKNEPFPLKLYRILHEAAKNNQDDIISFCPSGRSFMIHSIDEFVKQIMPKYFTSNRMTSFQRQLNLYGFRRRLRGEDKGGFWHEFFVQGQRNLSLSIKRKVQNFKVPPHLLAGHPSSPPTVPKIPAQQEQKTLFSPTPSPTQMFAAQSAVLKGVPNMAALPSRKPTTSIHVPSAASPSLRSTMMRNGLPPLAPPLGLGLHGEIAPVSLIGRTATPATAELLQLNHKIRLARERAAMKQQLALAAIHRLVNRVDL</sequence>
<dbReference type="Pfam" id="PF00447">
    <property type="entry name" value="HSF_DNA-bind"/>
    <property type="match status" value="1"/>
</dbReference>
<reference evidence="6" key="1">
    <citation type="submission" date="2020-06" db="EMBL/GenBank/DDBJ databases">
        <authorList>
            <consortium name="Plant Systems Biology data submission"/>
        </authorList>
    </citation>
    <scope>NUCLEOTIDE SEQUENCE</scope>
    <source>
        <strain evidence="6">D6</strain>
    </source>
</reference>
<comment type="subcellular location">
    <subcellularLocation>
        <location evidence="1">Nucleus</location>
    </subcellularLocation>
</comment>
<keyword evidence="2" id="KW-0238">DNA-binding</keyword>
<keyword evidence="3" id="KW-0539">Nucleus</keyword>
<dbReference type="SUPFAM" id="SSF46785">
    <property type="entry name" value="Winged helix' DNA-binding domain"/>
    <property type="match status" value="1"/>
</dbReference>
<organism evidence="6 7">
    <name type="scientific">Seminavis robusta</name>
    <dbReference type="NCBI Taxonomy" id="568900"/>
    <lineage>
        <taxon>Eukaryota</taxon>
        <taxon>Sar</taxon>
        <taxon>Stramenopiles</taxon>
        <taxon>Ochrophyta</taxon>
        <taxon>Bacillariophyta</taxon>
        <taxon>Bacillariophyceae</taxon>
        <taxon>Bacillariophycidae</taxon>
        <taxon>Naviculales</taxon>
        <taxon>Naviculaceae</taxon>
        <taxon>Seminavis</taxon>
    </lineage>
</organism>
<comment type="caution">
    <text evidence="6">The sequence shown here is derived from an EMBL/GenBank/DDBJ whole genome shotgun (WGS) entry which is preliminary data.</text>
</comment>